<name>A0A8H3ZK28_VENIN</name>
<protein>
    <submittedName>
        <fullName evidence="2">Uncharacterized protein</fullName>
    </submittedName>
</protein>
<reference evidence="2 3" key="1">
    <citation type="submission" date="2019-07" db="EMBL/GenBank/DDBJ databases">
        <title>Venturia inaequalis Genome Resource.</title>
        <authorList>
            <person name="Lichtner F.J."/>
        </authorList>
    </citation>
    <scope>NUCLEOTIDE SEQUENCE [LARGE SCALE GENOMIC DNA]</scope>
    <source>
        <strain evidence="2 3">DMI_063113</strain>
    </source>
</reference>
<evidence type="ECO:0000313" key="3">
    <source>
        <dbReference type="Proteomes" id="UP000490939"/>
    </source>
</evidence>
<dbReference type="AlphaFoldDB" id="A0A8H3ZK28"/>
<accession>A0A8H3ZK28</accession>
<feature type="compositionally biased region" description="Polar residues" evidence="1">
    <location>
        <begin position="26"/>
        <end position="38"/>
    </location>
</feature>
<feature type="compositionally biased region" description="Polar residues" evidence="1">
    <location>
        <begin position="47"/>
        <end position="63"/>
    </location>
</feature>
<organism evidence="2 3">
    <name type="scientific">Venturia inaequalis</name>
    <name type="common">Apple scab fungus</name>
    <dbReference type="NCBI Taxonomy" id="5025"/>
    <lineage>
        <taxon>Eukaryota</taxon>
        <taxon>Fungi</taxon>
        <taxon>Dikarya</taxon>
        <taxon>Ascomycota</taxon>
        <taxon>Pezizomycotina</taxon>
        <taxon>Dothideomycetes</taxon>
        <taxon>Pleosporomycetidae</taxon>
        <taxon>Venturiales</taxon>
        <taxon>Venturiaceae</taxon>
        <taxon>Venturia</taxon>
    </lineage>
</organism>
<proteinExistence type="predicted"/>
<sequence>MPSSYAPRTKKSKAKHTTYAKRKANSDSNTTKSHSSHQQVHEHLKNTKPSFVNSQTTNPFITSQTAKARKQAAQTARKPTTTPSRTEDSYGNGDIRDGERRKSRHPRQLENQQQHQAGRKTATAMAAFETAKENEHAAQAIWKPATTQGRAEDGHGGGLYMVFLLLVGVSWDFISGHQCKEQFHRGDSRVNERASERAEYTIQKSRVVLDVSFPSRRIEFSVDIPFEKNFFLHHQNRASLQFAAQPATMNRKTSITYASRSHAQGMNVISDICISLSEL</sequence>
<feature type="compositionally biased region" description="Basic residues" evidence="1">
    <location>
        <begin position="8"/>
        <end position="23"/>
    </location>
</feature>
<gene>
    <name evidence="2" type="ORF">EG327_005167</name>
</gene>
<keyword evidence="3" id="KW-1185">Reference proteome</keyword>
<dbReference type="Proteomes" id="UP000490939">
    <property type="component" value="Unassembled WGS sequence"/>
</dbReference>
<evidence type="ECO:0000256" key="1">
    <source>
        <dbReference type="SAM" id="MobiDB-lite"/>
    </source>
</evidence>
<dbReference type="EMBL" id="WNWR01000003">
    <property type="protein sequence ID" value="KAE9994721.1"/>
    <property type="molecule type" value="Genomic_DNA"/>
</dbReference>
<evidence type="ECO:0000313" key="2">
    <source>
        <dbReference type="EMBL" id="KAE9994721.1"/>
    </source>
</evidence>
<feature type="region of interest" description="Disordered" evidence="1">
    <location>
        <begin position="1"/>
        <end position="123"/>
    </location>
</feature>
<comment type="caution">
    <text evidence="2">The sequence shown here is derived from an EMBL/GenBank/DDBJ whole genome shotgun (WGS) entry which is preliminary data.</text>
</comment>